<feature type="coiled-coil region" evidence="6">
    <location>
        <begin position="225"/>
        <end position="255"/>
    </location>
</feature>
<proteinExistence type="inferred from homology"/>
<dbReference type="PANTHER" id="PTHR31358">
    <property type="entry name" value="PROTEIN WVD2-LIKE 4"/>
    <property type="match status" value="1"/>
</dbReference>
<evidence type="ECO:0000256" key="6">
    <source>
        <dbReference type="SAM" id="Coils"/>
    </source>
</evidence>
<feature type="compositionally biased region" description="Basic and acidic residues" evidence="7">
    <location>
        <begin position="423"/>
        <end position="441"/>
    </location>
</feature>
<sequence length="441" mass="47797">MDPESIMAAADGTDSTLPANGGLITETVCIKENGVASDETVDTTSSECQNLDSGNISTLDAIEHLKEVAEGTQVENVDDSKCMKSDKAQRKLKHDKLSGGAKNVSSVHIKKNNGGKTAGVKVAASNGSVAPIARPTEPLKSKSFNGREAQVTKLGKHDSAPAETASGDKVKPKPQKKQAHETSEDDTQSSNSPKEDGKPRKVGALPNYGFSFKCDQRAEKRREFYVKLEEKTHAKEEEINNMQAKSKETQEAELRMLRKSLNFKATPMPSFYQEPQPPKTELKKKIPPTRAKSPKLGRKKTASGADCEETQTPRIGRLSLDERASKDNSAAKGIMPTVELKKQPVRKSLPRLPSQKTALPDGKPAPAKAATTSAKVKPEKKKVEKDAETLNQSSHPVEEEAQVTVSSNADAEDSHEIVSPMMNEDRADKSIEVSEAVTVEH</sequence>
<comment type="similarity">
    <text evidence="2">Belongs to the TPX2 family.</text>
</comment>
<reference evidence="9" key="1">
    <citation type="journal article" date="1997" name="Nucleic Acids Res.">
        <title>tRNAscan-SE: a program for improved detection of transfer RNA genes in genomic sequence.</title>
        <authorList>
            <person name="Lowe T.M."/>
            <person name="Eddy S.R."/>
        </authorList>
    </citation>
    <scope>NUCLEOTIDE SEQUENCE [LARGE SCALE GENOMIC DNA]</scope>
    <source>
        <strain evidence="9">r\DH55</strain>
    </source>
</reference>
<reference evidence="10 11" key="3">
    <citation type="submission" date="2025-05" db="UniProtKB">
        <authorList>
            <consortium name="RefSeq"/>
        </authorList>
    </citation>
    <scope>IDENTIFICATION</scope>
    <source>
        <tissue evidence="10 11">Leaf</tissue>
    </source>
</reference>
<dbReference type="InterPro" id="IPR044833">
    <property type="entry name" value="WDL5/6"/>
</dbReference>
<dbReference type="GeneID" id="104730041"/>
<keyword evidence="9" id="KW-1185">Reference proteome</keyword>
<reference evidence="9" key="2">
    <citation type="journal article" date="2014" name="Nat. Commun.">
        <title>The emerging biofuel crop Camelina sativa retains a highly undifferentiated hexaploid genome structure.</title>
        <authorList>
            <person name="Kagale S."/>
            <person name="Koh C."/>
            <person name="Nixon J."/>
            <person name="Bollina V."/>
            <person name="Clarke W.E."/>
            <person name="Tuteja R."/>
            <person name="Spillane C."/>
            <person name="Robinson S.J."/>
            <person name="Links M.G."/>
            <person name="Clarke C."/>
            <person name="Higgins E.E."/>
            <person name="Huebert T."/>
            <person name="Sharpe A.G."/>
            <person name="Parkin I.A."/>
        </authorList>
    </citation>
    <scope>NUCLEOTIDE SEQUENCE [LARGE SCALE GENOMIC DNA]</scope>
    <source>
        <strain evidence="9">r\DH55</strain>
    </source>
</reference>
<evidence type="ECO:0000256" key="4">
    <source>
        <dbReference type="ARBA" id="ARBA00022701"/>
    </source>
</evidence>
<keyword evidence="5" id="KW-0206">Cytoskeleton</keyword>
<evidence type="ECO:0000259" key="8">
    <source>
        <dbReference type="Pfam" id="PF06886"/>
    </source>
</evidence>
<dbReference type="Proteomes" id="UP000694864">
    <property type="component" value="Chromosome 12"/>
</dbReference>
<accession>A0ABM1QSN6</accession>
<dbReference type="PANTHER" id="PTHR31358:SF29">
    <property type="entry name" value="PROTEIN WVD2-LIKE 5-RELATED"/>
    <property type="match status" value="1"/>
</dbReference>
<feature type="domain" description="TPX2 C-terminal" evidence="8">
    <location>
        <begin position="210"/>
        <end position="286"/>
    </location>
</feature>
<dbReference type="InterPro" id="IPR027329">
    <property type="entry name" value="TPX2_C"/>
</dbReference>
<keyword evidence="6" id="KW-0175">Coiled coil</keyword>
<keyword evidence="3" id="KW-0963">Cytoplasm</keyword>
<feature type="region of interest" description="Disordered" evidence="7">
    <location>
        <begin position="1"/>
        <end position="20"/>
    </location>
</feature>
<dbReference type="RefSeq" id="XP_019089774.1">
    <property type="nucleotide sequence ID" value="XM_019234229.1"/>
</dbReference>
<evidence type="ECO:0000313" key="9">
    <source>
        <dbReference type="Proteomes" id="UP000694864"/>
    </source>
</evidence>
<name>A0ABM1QSN6_CAMSA</name>
<gene>
    <name evidence="10 11" type="primary">LOC104730041</name>
</gene>
<protein>
    <submittedName>
        <fullName evidence="10 11">Protein WVD2-like 5 isoform X1</fullName>
    </submittedName>
</protein>
<feature type="region of interest" description="Disordered" evidence="7">
    <location>
        <begin position="83"/>
        <end position="208"/>
    </location>
</feature>
<feature type="compositionally biased region" description="Low complexity" evidence="7">
    <location>
        <begin position="358"/>
        <end position="375"/>
    </location>
</feature>
<feature type="compositionally biased region" description="Basic residues" evidence="7">
    <location>
        <begin position="292"/>
        <end position="301"/>
    </location>
</feature>
<evidence type="ECO:0000256" key="5">
    <source>
        <dbReference type="ARBA" id="ARBA00023212"/>
    </source>
</evidence>
<evidence type="ECO:0000256" key="2">
    <source>
        <dbReference type="ARBA" id="ARBA00005885"/>
    </source>
</evidence>
<evidence type="ECO:0000256" key="3">
    <source>
        <dbReference type="ARBA" id="ARBA00022490"/>
    </source>
</evidence>
<evidence type="ECO:0000313" key="10">
    <source>
        <dbReference type="RefSeq" id="XP_010447403.1"/>
    </source>
</evidence>
<dbReference type="RefSeq" id="XP_010447403.1">
    <property type="nucleotide sequence ID" value="XM_010449101.2"/>
</dbReference>
<evidence type="ECO:0000256" key="7">
    <source>
        <dbReference type="SAM" id="MobiDB-lite"/>
    </source>
</evidence>
<dbReference type="Pfam" id="PF06886">
    <property type="entry name" value="TPX2"/>
    <property type="match status" value="1"/>
</dbReference>
<keyword evidence="4" id="KW-0493">Microtubule</keyword>
<feature type="region of interest" description="Disordered" evidence="7">
    <location>
        <begin position="265"/>
        <end position="441"/>
    </location>
</feature>
<evidence type="ECO:0000313" key="11">
    <source>
        <dbReference type="RefSeq" id="XP_019089774.1"/>
    </source>
</evidence>
<organism evidence="9 11">
    <name type="scientific">Camelina sativa</name>
    <name type="common">False flax</name>
    <name type="synonym">Myagrum sativum</name>
    <dbReference type="NCBI Taxonomy" id="90675"/>
    <lineage>
        <taxon>Eukaryota</taxon>
        <taxon>Viridiplantae</taxon>
        <taxon>Streptophyta</taxon>
        <taxon>Embryophyta</taxon>
        <taxon>Tracheophyta</taxon>
        <taxon>Spermatophyta</taxon>
        <taxon>Magnoliopsida</taxon>
        <taxon>eudicotyledons</taxon>
        <taxon>Gunneridae</taxon>
        <taxon>Pentapetalae</taxon>
        <taxon>rosids</taxon>
        <taxon>malvids</taxon>
        <taxon>Brassicales</taxon>
        <taxon>Brassicaceae</taxon>
        <taxon>Camelineae</taxon>
        <taxon>Camelina</taxon>
    </lineage>
</organism>
<feature type="compositionally biased region" description="Basic and acidic residues" evidence="7">
    <location>
        <begin position="155"/>
        <end position="171"/>
    </location>
</feature>
<evidence type="ECO:0000256" key="1">
    <source>
        <dbReference type="ARBA" id="ARBA00004245"/>
    </source>
</evidence>
<comment type="subcellular location">
    <subcellularLocation>
        <location evidence="1">Cytoplasm</location>
        <location evidence="1">Cytoskeleton</location>
    </subcellularLocation>
</comment>